<comment type="subunit">
    <text evidence="7">Monomer.</text>
</comment>
<comment type="caution">
    <text evidence="7">Lacks conserved residue(s) required for the propagation of feature annotation.</text>
</comment>
<keyword evidence="5 7" id="KW-0067">ATP-binding</keyword>
<comment type="function">
    <text evidence="7">Catalyzes the specific phosphorylation of the 3-hydroxyl group of shikimic acid using ATP as a cosubstrate.</text>
</comment>
<evidence type="ECO:0000256" key="6">
    <source>
        <dbReference type="ARBA" id="ARBA00023141"/>
    </source>
</evidence>
<dbReference type="EC" id="2.7.1.71" evidence="7"/>
<dbReference type="GO" id="GO:0004765">
    <property type="term" value="F:shikimate kinase activity"/>
    <property type="evidence" value="ECO:0007669"/>
    <property type="project" value="UniProtKB-UniRule"/>
</dbReference>
<dbReference type="SUPFAM" id="SSF52540">
    <property type="entry name" value="P-loop containing nucleoside triphosphate hydrolases"/>
    <property type="match status" value="1"/>
</dbReference>
<name>A0A942YGR5_9BACI</name>
<feature type="binding site" evidence="7">
    <location>
        <position position="136"/>
    </location>
    <ligand>
        <name>substrate</name>
    </ligand>
</feature>
<dbReference type="InterPro" id="IPR027417">
    <property type="entry name" value="P-loop_NTPase"/>
</dbReference>
<keyword evidence="7" id="KW-0460">Magnesium</keyword>
<dbReference type="RefSeq" id="WP_213123810.1">
    <property type="nucleotide sequence ID" value="NZ_JAGYPG010000001.1"/>
</dbReference>
<keyword evidence="3 7" id="KW-0547">Nucleotide-binding</keyword>
<dbReference type="Gene3D" id="3.40.50.300">
    <property type="entry name" value="P-loop containing nucleotide triphosphate hydrolases"/>
    <property type="match status" value="1"/>
</dbReference>
<dbReference type="PRINTS" id="PR01100">
    <property type="entry name" value="SHIKIMTKNASE"/>
</dbReference>
<keyword evidence="1 7" id="KW-0028">Amino-acid biosynthesis</keyword>
<evidence type="ECO:0000256" key="5">
    <source>
        <dbReference type="ARBA" id="ARBA00022840"/>
    </source>
</evidence>
<reference evidence="8 9" key="1">
    <citation type="submission" date="2021-05" db="EMBL/GenBank/DDBJ databases">
        <title>Novel Bacillus species.</title>
        <authorList>
            <person name="Liu G."/>
        </authorList>
    </citation>
    <scope>NUCLEOTIDE SEQUENCE [LARGE SCALE GENOMIC DNA]</scope>
    <source>
        <strain evidence="9">FJAT-49780</strain>
    </source>
</reference>
<evidence type="ECO:0000313" key="9">
    <source>
        <dbReference type="Proteomes" id="UP000681414"/>
    </source>
</evidence>
<evidence type="ECO:0000256" key="4">
    <source>
        <dbReference type="ARBA" id="ARBA00022777"/>
    </source>
</evidence>
<dbReference type="Proteomes" id="UP000681414">
    <property type="component" value="Unassembled WGS sequence"/>
</dbReference>
<feature type="binding site" evidence="7">
    <location>
        <position position="17"/>
    </location>
    <ligand>
        <name>Mg(2+)</name>
        <dbReference type="ChEBI" id="CHEBI:18420"/>
    </ligand>
</feature>
<dbReference type="InterPro" id="IPR031322">
    <property type="entry name" value="Shikimate/glucono_kinase"/>
</dbReference>
<dbReference type="GO" id="GO:0009423">
    <property type="term" value="P:chorismate biosynthetic process"/>
    <property type="evidence" value="ECO:0007669"/>
    <property type="project" value="UniProtKB-UniRule"/>
</dbReference>
<comment type="similarity">
    <text evidence="7">Belongs to the shikimate kinase family.</text>
</comment>
<dbReference type="GO" id="GO:0005524">
    <property type="term" value="F:ATP binding"/>
    <property type="evidence" value="ECO:0007669"/>
    <property type="project" value="UniProtKB-UniRule"/>
</dbReference>
<protein>
    <recommendedName>
        <fullName evidence="7">Shikimate kinase</fullName>
        <shortName evidence="7">SK</shortName>
        <ecNumber evidence="7">2.7.1.71</ecNumber>
    </recommendedName>
</protein>
<feature type="binding site" evidence="7">
    <location>
        <position position="80"/>
    </location>
    <ligand>
        <name>substrate</name>
    </ligand>
</feature>
<feature type="binding site" evidence="7">
    <location>
        <begin position="13"/>
        <end position="18"/>
    </location>
    <ligand>
        <name>ATP</name>
        <dbReference type="ChEBI" id="CHEBI:30616"/>
    </ligand>
</feature>
<dbReference type="EMBL" id="JAGYPG010000001">
    <property type="protein sequence ID" value="MBS4194645.1"/>
    <property type="molecule type" value="Genomic_DNA"/>
</dbReference>
<dbReference type="PANTHER" id="PTHR21087:SF16">
    <property type="entry name" value="SHIKIMATE KINASE 1, CHLOROPLASTIC"/>
    <property type="match status" value="1"/>
</dbReference>
<feature type="binding site" evidence="7">
    <location>
        <position position="35"/>
    </location>
    <ligand>
        <name>substrate</name>
    </ligand>
</feature>
<dbReference type="GO" id="GO:0000287">
    <property type="term" value="F:magnesium ion binding"/>
    <property type="evidence" value="ECO:0007669"/>
    <property type="project" value="UniProtKB-UniRule"/>
</dbReference>
<keyword evidence="2 7" id="KW-0808">Transferase</keyword>
<keyword evidence="4 7" id="KW-0418">Kinase</keyword>
<evidence type="ECO:0000256" key="7">
    <source>
        <dbReference type="HAMAP-Rule" id="MF_00109"/>
    </source>
</evidence>
<keyword evidence="7" id="KW-0963">Cytoplasm</keyword>
<keyword evidence="7" id="KW-0479">Metal-binding</keyword>
<comment type="subcellular location">
    <subcellularLocation>
        <location evidence="7">Cytoplasm</location>
    </subcellularLocation>
</comment>
<comment type="cofactor">
    <cofactor evidence="7">
        <name>Mg(2+)</name>
        <dbReference type="ChEBI" id="CHEBI:18420"/>
    </cofactor>
    <text evidence="7">Binds 1 Mg(2+) ion per subunit.</text>
</comment>
<comment type="caution">
    <text evidence="8">The sequence shown here is derived from an EMBL/GenBank/DDBJ whole genome shotgun (WGS) entry which is preliminary data.</text>
</comment>
<evidence type="ECO:0000256" key="1">
    <source>
        <dbReference type="ARBA" id="ARBA00022605"/>
    </source>
</evidence>
<dbReference type="InterPro" id="IPR000623">
    <property type="entry name" value="Shikimate_kinase/TSH1"/>
</dbReference>
<gene>
    <name evidence="7" type="primary">aroK</name>
    <name evidence="8" type="ORF">KHA97_06105</name>
</gene>
<accession>A0A942YGR5</accession>
<organism evidence="8 9">
    <name type="scientific">Lederbergia citri</name>
    <dbReference type="NCBI Taxonomy" id="2833580"/>
    <lineage>
        <taxon>Bacteria</taxon>
        <taxon>Bacillati</taxon>
        <taxon>Bacillota</taxon>
        <taxon>Bacilli</taxon>
        <taxon>Bacillales</taxon>
        <taxon>Bacillaceae</taxon>
        <taxon>Lederbergia</taxon>
    </lineage>
</organism>
<dbReference type="GO" id="GO:0009073">
    <property type="term" value="P:aromatic amino acid family biosynthetic process"/>
    <property type="evidence" value="ECO:0007669"/>
    <property type="project" value="UniProtKB-KW"/>
</dbReference>
<proteinExistence type="inferred from homology"/>
<dbReference type="HAMAP" id="MF_00109">
    <property type="entry name" value="Shikimate_kinase"/>
    <property type="match status" value="1"/>
</dbReference>
<dbReference type="Pfam" id="PF01202">
    <property type="entry name" value="SKI"/>
    <property type="match status" value="1"/>
</dbReference>
<dbReference type="AlphaFoldDB" id="A0A942YGR5"/>
<evidence type="ECO:0000256" key="2">
    <source>
        <dbReference type="ARBA" id="ARBA00022679"/>
    </source>
</evidence>
<evidence type="ECO:0000313" key="8">
    <source>
        <dbReference type="EMBL" id="MBS4194645.1"/>
    </source>
</evidence>
<feature type="binding site" evidence="7">
    <location>
        <position position="59"/>
    </location>
    <ligand>
        <name>substrate</name>
    </ligand>
</feature>
<dbReference type="GO" id="GO:0005829">
    <property type="term" value="C:cytosol"/>
    <property type="evidence" value="ECO:0007669"/>
    <property type="project" value="TreeGrafter"/>
</dbReference>
<feature type="binding site" evidence="7">
    <location>
        <position position="118"/>
    </location>
    <ligand>
        <name>ATP</name>
        <dbReference type="ChEBI" id="CHEBI:30616"/>
    </ligand>
</feature>
<comment type="catalytic activity">
    <reaction evidence="7">
        <text>shikimate + ATP = 3-phosphoshikimate + ADP + H(+)</text>
        <dbReference type="Rhea" id="RHEA:13121"/>
        <dbReference type="ChEBI" id="CHEBI:15378"/>
        <dbReference type="ChEBI" id="CHEBI:30616"/>
        <dbReference type="ChEBI" id="CHEBI:36208"/>
        <dbReference type="ChEBI" id="CHEBI:145989"/>
        <dbReference type="ChEBI" id="CHEBI:456216"/>
        <dbReference type="EC" id="2.7.1.71"/>
    </reaction>
</comment>
<sequence length="168" mass="19209">MTKKSIYLIGFMGAGKTSIGKVLGEKSGLPVIDTDERFEEYSGVPIKNYFEQFGEERFREKETEILLNLTDTPSIITTGGGIILKEKNRKFLKESGRVVFLECKPEVFLERLKDDLTRPLLKNKSVEEIKDMYEKRLPLYLDSASFTIDTSDLTIEEAAEKIISRMNL</sequence>
<comment type="pathway">
    <text evidence="7">Metabolic intermediate biosynthesis; chorismate biosynthesis; chorismate from D-erythrose 4-phosphate and phosphoenolpyruvate: step 5/7.</text>
</comment>
<evidence type="ECO:0000256" key="3">
    <source>
        <dbReference type="ARBA" id="ARBA00022741"/>
    </source>
</evidence>
<dbReference type="PANTHER" id="PTHR21087">
    <property type="entry name" value="SHIKIMATE KINASE"/>
    <property type="match status" value="1"/>
</dbReference>
<dbReference type="CDD" id="cd00464">
    <property type="entry name" value="SK"/>
    <property type="match status" value="1"/>
</dbReference>
<keyword evidence="6 7" id="KW-0057">Aromatic amino acid biosynthesis</keyword>
<dbReference type="GO" id="GO:0008652">
    <property type="term" value="P:amino acid biosynthetic process"/>
    <property type="evidence" value="ECO:0007669"/>
    <property type="project" value="UniProtKB-KW"/>
</dbReference>
<keyword evidence="9" id="KW-1185">Reference proteome</keyword>